<reference evidence="2" key="2">
    <citation type="submission" date="2018-08" db="UniProtKB">
        <authorList>
            <consortium name="EnsemblPlants"/>
        </authorList>
    </citation>
    <scope>IDENTIFICATION</scope>
    <source>
        <strain evidence="2">Yugu1</strain>
    </source>
</reference>
<dbReference type="Gramene" id="KQK96268">
    <property type="protein sequence ID" value="KQK96268"/>
    <property type="gene ID" value="SETIT_011457mg"/>
</dbReference>
<name>K3YB63_SETIT</name>
<dbReference type="HOGENOM" id="CLU_2417412_0_0_1"/>
<proteinExistence type="predicted"/>
<keyword evidence="3" id="KW-1185">Reference proteome</keyword>
<organism evidence="2 3">
    <name type="scientific">Setaria italica</name>
    <name type="common">Foxtail millet</name>
    <name type="synonym">Panicum italicum</name>
    <dbReference type="NCBI Taxonomy" id="4555"/>
    <lineage>
        <taxon>Eukaryota</taxon>
        <taxon>Viridiplantae</taxon>
        <taxon>Streptophyta</taxon>
        <taxon>Embryophyta</taxon>
        <taxon>Tracheophyta</taxon>
        <taxon>Spermatophyta</taxon>
        <taxon>Magnoliopsida</taxon>
        <taxon>Liliopsida</taxon>
        <taxon>Poales</taxon>
        <taxon>Poaceae</taxon>
        <taxon>PACMAD clade</taxon>
        <taxon>Panicoideae</taxon>
        <taxon>Panicodae</taxon>
        <taxon>Paniceae</taxon>
        <taxon>Cenchrinae</taxon>
        <taxon>Setaria</taxon>
    </lineage>
</organism>
<dbReference type="EnsemblPlants" id="KQK96268">
    <property type="protein sequence ID" value="KQK96268"/>
    <property type="gene ID" value="SETIT_011457mg"/>
</dbReference>
<evidence type="ECO:0000256" key="1">
    <source>
        <dbReference type="SAM" id="Phobius"/>
    </source>
</evidence>
<evidence type="ECO:0000313" key="2">
    <source>
        <dbReference type="EnsemblPlants" id="KQK96268"/>
    </source>
</evidence>
<dbReference type="Proteomes" id="UP000004995">
    <property type="component" value="Unassembled WGS sequence"/>
</dbReference>
<accession>K3YB63</accession>
<dbReference type="InParanoid" id="K3YB63"/>
<feature type="transmembrane region" description="Helical" evidence="1">
    <location>
        <begin position="53"/>
        <end position="80"/>
    </location>
</feature>
<keyword evidence="1" id="KW-0812">Transmembrane</keyword>
<evidence type="ECO:0000313" key="3">
    <source>
        <dbReference type="Proteomes" id="UP000004995"/>
    </source>
</evidence>
<keyword evidence="1" id="KW-1133">Transmembrane helix</keyword>
<reference evidence="3" key="1">
    <citation type="journal article" date="2012" name="Nat. Biotechnol.">
        <title>Reference genome sequence of the model plant Setaria.</title>
        <authorList>
            <person name="Bennetzen J.L."/>
            <person name="Schmutz J."/>
            <person name="Wang H."/>
            <person name="Percifield R."/>
            <person name="Hawkins J."/>
            <person name="Pontaroli A.C."/>
            <person name="Estep M."/>
            <person name="Feng L."/>
            <person name="Vaughn J.N."/>
            <person name="Grimwood J."/>
            <person name="Jenkins J."/>
            <person name="Barry K."/>
            <person name="Lindquist E."/>
            <person name="Hellsten U."/>
            <person name="Deshpande S."/>
            <person name="Wang X."/>
            <person name="Wu X."/>
            <person name="Mitros T."/>
            <person name="Triplett J."/>
            <person name="Yang X."/>
            <person name="Ye C.Y."/>
            <person name="Mauro-Herrera M."/>
            <person name="Wang L."/>
            <person name="Li P."/>
            <person name="Sharma M."/>
            <person name="Sharma R."/>
            <person name="Ronald P.C."/>
            <person name="Panaud O."/>
            <person name="Kellogg E.A."/>
            <person name="Brutnell T.P."/>
            <person name="Doust A.N."/>
            <person name="Tuskan G.A."/>
            <person name="Rokhsar D."/>
            <person name="Devos K.M."/>
        </authorList>
    </citation>
    <scope>NUCLEOTIDE SEQUENCE [LARGE SCALE GENOMIC DNA]</scope>
    <source>
        <strain evidence="3">cv. Yugu1</strain>
    </source>
</reference>
<sequence length="92" mass="10179">MQWTKLINNRADLQQKTQELDQNFQRIDSSIHERGTRVSKQLSPSNSRANRGFSCWCLVAIFTAAPLVSSIFTCCLLLLLASAGTCTTATAE</sequence>
<protein>
    <submittedName>
        <fullName evidence="2">Uncharacterized protein</fullName>
    </submittedName>
</protein>
<dbReference type="EMBL" id="AGNK02004071">
    <property type="status" value="NOT_ANNOTATED_CDS"/>
    <property type="molecule type" value="Genomic_DNA"/>
</dbReference>
<dbReference type="AlphaFoldDB" id="K3YB63"/>
<keyword evidence="1" id="KW-0472">Membrane</keyword>